<name>A0A370H6Q1_9NOCA</name>
<evidence type="ECO:0000259" key="4">
    <source>
        <dbReference type="PROSITE" id="PS50977"/>
    </source>
</evidence>
<dbReference type="PRINTS" id="PR00455">
    <property type="entry name" value="HTHTETR"/>
</dbReference>
<dbReference type="PANTHER" id="PTHR30055:SF226">
    <property type="entry name" value="HTH-TYPE TRANSCRIPTIONAL REGULATOR PKSA"/>
    <property type="match status" value="1"/>
</dbReference>
<dbReference type="GO" id="GO:0003700">
    <property type="term" value="F:DNA-binding transcription factor activity"/>
    <property type="evidence" value="ECO:0007669"/>
    <property type="project" value="TreeGrafter"/>
</dbReference>
<dbReference type="GO" id="GO:0000976">
    <property type="term" value="F:transcription cis-regulatory region binding"/>
    <property type="evidence" value="ECO:0007669"/>
    <property type="project" value="TreeGrafter"/>
</dbReference>
<feature type="region of interest" description="Disordered" evidence="3">
    <location>
        <begin position="1"/>
        <end position="21"/>
    </location>
</feature>
<reference evidence="5 6" key="1">
    <citation type="submission" date="2018-07" db="EMBL/GenBank/DDBJ databases">
        <title>Genomic Encyclopedia of Type Strains, Phase IV (KMG-IV): sequencing the most valuable type-strain genomes for metagenomic binning, comparative biology and taxonomic classification.</title>
        <authorList>
            <person name="Goeker M."/>
        </authorList>
    </citation>
    <scope>NUCLEOTIDE SEQUENCE [LARGE SCALE GENOMIC DNA]</scope>
    <source>
        <strain evidence="5 6">DSM 44952</strain>
    </source>
</reference>
<sequence>MNRDSSTAPTGRRYAGLTPAERTEQRRAAILAAALELFGTKGYANSPVKQICQEAGLTERYFYESFADREDCLAALYSGIAEEMRAVTVAAVQEAAPDLDAVTRAGLAAFIGYLTDSPRRARVDLIEVVGVSEAMEQRRHAVLGDFTEIILATWAASRGRAVTPHLRSMAVVLAGGVNHLLVDWLMGGRQQSPAELVEACATIFSAVRVRVDAL</sequence>
<dbReference type="STRING" id="1210089.GCA_001613165_04800"/>
<evidence type="ECO:0000256" key="1">
    <source>
        <dbReference type="ARBA" id="ARBA00023125"/>
    </source>
</evidence>
<accession>A0A370H6Q1</accession>
<dbReference type="AlphaFoldDB" id="A0A370H6Q1"/>
<dbReference type="SUPFAM" id="SSF46689">
    <property type="entry name" value="Homeodomain-like"/>
    <property type="match status" value="1"/>
</dbReference>
<dbReference type="OrthoDB" id="4802216at2"/>
<dbReference type="PANTHER" id="PTHR30055">
    <property type="entry name" value="HTH-TYPE TRANSCRIPTIONAL REGULATOR RUTR"/>
    <property type="match status" value="1"/>
</dbReference>
<dbReference type="Proteomes" id="UP000255355">
    <property type="component" value="Unassembled WGS sequence"/>
</dbReference>
<comment type="caution">
    <text evidence="5">The sequence shown here is derived from an EMBL/GenBank/DDBJ whole genome shotgun (WGS) entry which is preliminary data.</text>
</comment>
<protein>
    <submittedName>
        <fullName evidence="5">TetR family transcriptional regulator</fullName>
    </submittedName>
</protein>
<feature type="domain" description="HTH tetR-type" evidence="4">
    <location>
        <begin position="24"/>
        <end position="84"/>
    </location>
</feature>
<dbReference type="Pfam" id="PF00440">
    <property type="entry name" value="TetR_N"/>
    <property type="match status" value="1"/>
</dbReference>
<gene>
    <name evidence="5" type="ORF">DFR68_105640</name>
</gene>
<evidence type="ECO:0000256" key="2">
    <source>
        <dbReference type="PROSITE-ProRule" id="PRU00335"/>
    </source>
</evidence>
<evidence type="ECO:0000313" key="6">
    <source>
        <dbReference type="Proteomes" id="UP000255355"/>
    </source>
</evidence>
<keyword evidence="1 2" id="KW-0238">DNA-binding</keyword>
<dbReference type="InterPro" id="IPR050109">
    <property type="entry name" value="HTH-type_TetR-like_transc_reg"/>
</dbReference>
<dbReference type="InterPro" id="IPR009057">
    <property type="entry name" value="Homeodomain-like_sf"/>
</dbReference>
<dbReference type="InterPro" id="IPR036271">
    <property type="entry name" value="Tet_transcr_reg_TetR-rel_C_sf"/>
</dbReference>
<feature type="DNA-binding region" description="H-T-H motif" evidence="2">
    <location>
        <begin position="47"/>
        <end position="66"/>
    </location>
</feature>
<evidence type="ECO:0000313" key="5">
    <source>
        <dbReference type="EMBL" id="RDI51162.1"/>
    </source>
</evidence>
<dbReference type="Gene3D" id="1.10.357.10">
    <property type="entry name" value="Tetracycline Repressor, domain 2"/>
    <property type="match status" value="1"/>
</dbReference>
<dbReference type="EMBL" id="QQAZ01000005">
    <property type="protein sequence ID" value="RDI51162.1"/>
    <property type="molecule type" value="Genomic_DNA"/>
</dbReference>
<evidence type="ECO:0000256" key="3">
    <source>
        <dbReference type="SAM" id="MobiDB-lite"/>
    </source>
</evidence>
<dbReference type="SUPFAM" id="SSF48498">
    <property type="entry name" value="Tetracyclin repressor-like, C-terminal domain"/>
    <property type="match status" value="1"/>
</dbReference>
<proteinExistence type="predicted"/>
<organism evidence="5 6">
    <name type="scientific">Nocardia mexicana</name>
    <dbReference type="NCBI Taxonomy" id="279262"/>
    <lineage>
        <taxon>Bacteria</taxon>
        <taxon>Bacillati</taxon>
        <taxon>Actinomycetota</taxon>
        <taxon>Actinomycetes</taxon>
        <taxon>Mycobacteriales</taxon>
        <taxon>Nocardiaceae</taxon>
        <taxon>Nocardia</taxon>
    </lineage>
</organism>
<keyword evidence="6" id="KW-1185">Reference proteome</keyword>
<dbReference type="RefSeq" id="WP_068023624.1">
    <property type="nucleotide sequence ID" value="NZ_QQAZ01000005.1"/>
</dbReference>
<dbReference type="InterPro" id="IPR001647">
    <property type="entry name" value="HTH_TetR"/>
</dbReference>
<dbReference type="PROSITE" id="PS50977">
    <property type="entry name" value="HTH_TETR_2"/>
    <property type="match status" value="1"/>
</dbReference>